<dbReference type="GO" id="GO:0005524">
    <property type="term" value="F:ATP binding"/>
    <property type="evidence" value="ECO:0007669"/>
    <property type="project" value="UniProtKB-KW"/>
</dbReference>
<evidence type="ECO:0000313" key="11">
    <source>
        <dbReference type="EMBL" id="WAC12404.1"/>
    </source>
</evidence>
<comment type="catalytic activity">
    <reaction evidence="1">
        <text>ATP + protein L-histidine = ADP + protein N-phospho-L-histidine.</text>
        <dbReference type="EC" id="2.7.13.3"/>
    </reaction>
</comment>
<evidence type="ECO:0000256" key="1">
    <source>
        <dbReference type="ARBA" id="ARBA00000085"/>
    </source>
</evidence>
<dbReference type="PANTHER" id="PTHR41523:SF8">
    <property type="entry name" value="ETHYLENE RESPONSE SENSOR PROTEIN"/>
    <property type="match status" value="1"/>
</dbReference>
<keyword evidence="3" id="KW-0597">Phosphoprotein</keyword>
<evidence type="ECO:0000256" key="3">
    <source>
        <dbReference type="ARBA" id="ARBA00022553"/>
    </source>
</evidence>
<dbReference type="EMBL" id="CP112998">
    <property type="protein sequence ID" value="WAC12404.1"/>
    <property type="molecule type" value="Genomic_DNA"/>
</dbReference>
<keyword evidence="5" id="KW-0547">Nucleotide-binding</keyword>
<keyword evidence="4" id="KW-0808">Transferase</keyword>
<keyword evidence="7" id="KW-0067">ATP-binding</keyword>
<reference evidence="11" key="1">
    <citation type="submission" date="2022-11" db="EMBL/GenBank/DDBJ databases">
        <title>Dyadobacter pollutisoli sp. nov., isolated from plastic dumped soil.</title>
        <authorList>
            <person name="Kim J.M."/>
            <person name="Kim K.R."/>
            <person name="Lee J.K."/>
            <person name="Hao L."/>
            <person name="Jeon C.O."/>
        </authorList>
    </citation>
    <scope>NUCLEOTIDE SEQUENCE</scope>
    <source>
        <strain evidence="11">U1</strain>
    </source>
</reference>
<dbReference type="EC" id="2.7.13.3" evidence="2"/>
<keyword evidence="6 11" id="KW-0418">Kinase</keyword>
<dbReference type="Proteomes" id="UP001164653">
    <property type="component" value="Chromosome"/>
</dbReference>
<dbReference type="InterPro" id="IPR011990">
    <property type="entry name" value="TPR-like_helical_dom_sf"/>
</dbReference>
<evidence type="ECO:0000256" key="6">
    <source>
        <dbReference type="ARBA" id="ARBA00022777"/>
    </source>
</evidence>
<keyword evidence="8" id="KW-0472">Membrane</keyword>
<dbReference type="GO" id="GO:0004673">
    <property type="term" value="F:protein histidine kinase activity"/>
    <property type="evidence" value="ECO:0007669"/>
    <property type="project" value="UniProtKB-EC"/>
</dbReference>
<feature type="domain" description="Histidine kinase/HSP90-like ATPase" evidence="9">
    <location>
        <begin position="459"/>
        <end position="544"/>
    </location>
</feature>
<keyword evidence="8" id="KW-0812">Transmembrane</keyword>
<gene>
    <name evidence="11" type="ORF">ON006_00285</name>
</gene>
<dbReference type="SUPFAM" id="SSF55874">
    <property type="entry name" value="ATPase domain of HSP90 chaperone/DNA topoisomerase II/histidine kinase"/>
    <property type="match status" value="1"/>
</dbReference>
<evidence type="ECO:0000259" key="10">
    <source>
        <dbReference type="Pfam" id="PF07568"/>
    </source>
</evidence>
<dbReference type="SUPFAM" id="SSF48452">
    <property type="entry name" value="TPR-like"/>
    <property type="match status" value="2"/>
</dbReference>
<dbReference type="RefSeq" id="WP_244824700.1">
    <property type="nucleotide sequence ID" value="NZ_CP112998.1"/>
</dbReference>
<name>A0A9E8SLN8_9BACT</name>
<feature type="transmembrane region" description="Helical" evidence="8">
    <location>
        <begin position="316"/>
        <end position="334"/>
    </location>
</feature>
<dbReference type="KEGG" id="dpf:ON006_00285"/>
<evidence type="ECO:0000256" key="4">
    <source>
        <dbReference type="ARBA" id="ARBA00022679"/>
    </source>
</evidence>
<dbReference type="PANTHER" id="PTHR41523">
    <property type="entry name" value="TWO-COMPONENT SYSTEM SENSOR PROTEIN"/>
    <property type="match status" value="1"/>
</dbReference>
<keyword evidence="12" id="KW-1185">Reference proteome</keyword>
<evidence type="ECO:0000259" key="9">
    <source>
        <dbReference type="Pfam" id="PF02518"/>
    </source>
</evidence>
<evidence type="ECO:0000313" key="12">
    <source>
        <dbReference type="Proteomes" id="UP001164653"/>
    </source>
</evidence>
<evidence type="ECO:0000256" key="7">
    <source>
        <dbReference type="ARBA" id="ARBA00022840"/>
    </source>
</evidence>
<dbReference type="Gene3D" id="1.25.40.10">
    <property type="entry name" value="Tetratricopeptide repeat domain"/>
    <property type="match status" value="2"/>
</dbReference>
<sequence>MSRLKRDIKSYNEAVIKRDSTGIAEASYLMAKRHINLGNYAIAETWLQKALRIRKDLSDFEDIGKIYLRLQEIQFILENPLEALRNARLALINFRKGNSSKGIMSAYGALGTSHLLSWEKSTVKQKTRFRSSLHKAKANFRKSLELAQILHSTIDEGQMYRYLGICSRQENNIPESLSFKITAWKLDKKQGLLSNSIELAIDIANQYLQNKDHRSARPWLIKAKDLLGNSSFKPGLKTSLLYSLAEYHQQKKEWMQALEYRRELEELRESAFLQYRNEAVEGVRRNEEAKLKEVALTAKRKEVSLLKSNATLKNRMLYTVGLLLIISTIAAILYSKLSSKHNSLYLKYRTLSEYNAGLVKEQSHRTQNDLQLVSNLLSLQSHQSQDPAAAKLLEESLLRVESIILIHRRLYQDTMPMFVNVELYLGDLIQSVLRVYCMTYVTLSLDVKPFFLHVKKMAPLALILNELMTNSCKYAFTGPSSTLHVRCYVLSDKVNFLFHDNGPGFDMETVLNGFGLELIDLLAEQLEGQHKYRSVQGCRFELSFLADKTLIQLLNPNQTDLIYP</sequence>
<dbReference type="InterPro" id="IPR036890">
    <property type="entry name" value="HATPase_C_sf"/>
</dbReference>
<evidence type="ECO:0000256" key="8">
    <source>
        <dbReference type="SAM" id="Phobius"/>
    </source>
</evidence>
<dbReference type="AlphaFoldDB" id="A0A9E8SLN8"/>
<dbReference type="Pfam" id="PF07568">
    <property type="entry name" value="HisKA_2"/>
    <property type="match status" value="1"/>
</dbReference>
<protein>
    <recommendedName>
        <fullName evidence="2">histidine kinase</fullName>
        <ecNumber evidence="2">2.7.13.3</ecNumber>
    </recommendedName>
</protein>
<dbReference type="Gene3D" id="3.30.565.10">
    <property type="entry name" value="Histidine kinase-like ATPase, C-terminal domain"/>
    <property type="match status" value="1"/>
</dbReference>
<feature type="domain" description="Signal transduction histidine kinase subgroup 2 dimerisation and phosphoacceptor" evidence="10">
    <location>
        <begin position="361"/>
        <end position="436"/>
    </location>
</feature>
<accession>A0A9E8SLN8</accession>
<evidence type="ECO:0000256" key="5">
    <source>
        <dbReference type="ARBA" id="ARBA00022741"/>
    </source>
</evidence>
<proteinExistence type="predicted"/>
<organism evidence="11 12">
    <name type="scientific">Dyadobacter pollutisoli</name>
    <dbReference type="NCBI Taxonomy" id="2910158"/>
    <lineage>
        <taxon>Bacteria</taxon>
        <taxon>Pseudomonadati</taxon>
        <taxon>Bacteroidota</taxon>
        <taxon>Cytophagia</taxon>
        <taxon>Cytophagales</taxon>
        <taxon>Spirosomataceae</taxon>
        <taxon>Dyadobacter</taxon>
    </lineage>
</organism>
<dbReference type="InterPro" id="IPR011495">
    <property type="entry name" value="Sig_transdc_His_kin_sub2_dim/P"/>
</dbReference>
<dbReference type="CDD" id="cd16936">
    <property type="entry name" value="HATPase_RsbW-like"/>
    <property type="match status" value="1"/>
</dbReference>
<keyword evidence="8" id="KW-1133">Transmembrane helix</keyword>
<evidence type="ECO:0000256" key="2">
    <source>
        <dbReference type="ARBA" id="ARBA00012438"/>
    </source>
</evidence>
<dbReference type="Pfam" id="PF02518">
    <property type="entry name" value="HATPase_c"/>
    <property type="match status" value="1"/>
</dbReference>
<dbReference type="InterPro" id="IPR003594">
    <property type="entry name" value="HATPase_dom"/>
</dbReference>